<evidence type="ECO:0000256" key="4">
    <source>
        <dbReference type="ARBA" id="ARBA00022842"/>
    </source>
</evidence>
<dbReference type="GO" id="GO:0046872">
    <property type="term" value="F:metal ion binding"/>
    <property type="evidence" value="ECO:0007669"/>
    <property type="project" value="UniProtKB-KW"/>
</dbReference>
<name>A0AAN8I8D0_TRICO</name>
<dbReference type="Pfam" id="PF00348">
    <property type="entry name" value="polyprenyl_synt"/>
    <property type="match status" value="1"/>
</dbReference>
<dbReference type="PANTHER" id="PTHR11525">
    <property type="entry name" value="FARNESYL-PYROPHOSPHATE SYNTHETASE"/>
    <property type="match status" value="1"/>
</dbReference>
<dbReference type="PANTHER" id="PTHR11525:SF0">
    <property type="entry name" value="FARNESYL PYROPHOSPHATE SYNTHASE"/>
    <property type="match status" value="1"/>
</dbReference>
<sequence length="105" mass="12151">RLDNHQLVRQLAYKIGFLFQSQDDLLDVFGDPNVTGKIGTDIQDGKCTWVSVRAAQKLRGKPEMNEFKEDYGKSTPEKVANIKKLLDKLKIRDEFSTFQRKFSEK</sequence>
<dbReference type="GO" id="GO:0004337">
    <property type="term" value="F:(2E,6E)-farnesyl diphosphate synthase activity"/>
    <property type="evidence" value="ECO:0007669"/>
    <property type="project" value="TreeGrafter"/>
</dbReference>
<dbReference type="SUPFAM" id="SSF48576">
    <property type="entry name" value="Terpenoid synthases"/>
    <property type="match status" value="1"/>
</dbReference>
<dbReference type="AlphaFoldDB" id="A0AAN8I8D0"/>
<evidence type="ECO:0000256" key="3">
    <source>
        <dbReference type="ARBA" id="ARBA00022723"/>
    </source>
</evidence>
<organism evidence="6 7">
    <name type="scientific">Trichostrongylus colubriformis</name>
    <name type="common">Black scour worm</name>
    <dbReference type="NCBI Taxonomy" id="6319"/>
    <lineage>
        <taxon>Eukaryota</taxon>
        <taxon>Metazoa</taxon>
        <taxon>Ecdysozoa</taxon>
        <taxon>Nematoda</taxon>
        <taxon>Chromadorea</taxon>
        <taxon>Rhabditida</taxon>
        <taxon>Rhabditina</taxon>
        <taxon>Rhabditomorpha</taxon>
        <taxon>Strongyloidea</taxon>
        <taxon>Trichostrongylidae</taxon>
        <taxon>Trichostrongylus</taxon>
    </lineage>
</organism>
<dbReference type="GO" id="GO:0045337">
    <property type="term" value="P:farnesyl diphosphate biosynthetic process"/>
    <property type="evidence" value="ECO:0007669"/>
    <property type="project" value="TreeGrafter"/>
</dbReference>
<evidence type="ECO:0000256" key="1">
    <source>
        <dbReference type="ARBA" id="ARBA00001946"/>
    </source>
</evidence>
<accession>A0AAN8I8D0</accession>
<dbReference type="GO" id="GO:0005737">
    <property type="term" value="C:cytoplasm"/>
    <property type="evidence" value="ECO:0007669"/>
    <property type="project" value="TreeGrafter"/>
</dbReference>
<protein>
    <submittedName>
        <fullName evidence="6">Farnesylpyrophosphate synthase</fullName>
    </submittedName>
</protein>
<evidence type="ECO:0000313" key="6">
    <source>
        <dbReference type="EMBL" id="KAK5964559.1"/>
    </source>
</evidence>
<dbReference type="GO" id="GO:0042811">
    <property type="term" value="P:pheromone biosynthetic process"/>
    <property type="evidence" value="ECO:0007669"/>
    <property type="project" value="UniProtKB-ARBA"/>
</dbReference>
<comment type="pathway">
    <text evidence="5">Pheromone biosynthesis.</text>
</comment>
<comment type="cofactor">
    <cofactor evidence="1">
        <name>Mg(2+)</name>
        <dbReference type="ChEBI" id="CHEBI:18420"/>
    </cofactor>
</comment>
<feature type="non-terminal residue" evidence="6">
    <location>
        <position position="105"/>
    </location>
</feature>
<dbReference type="InterPro" id="IPR008949">
    <property type="entry name" value="Isoprenoid_synthase_dom_sf"/>
</dbReference>
<dbReference type="InterPro" id="IPR000092">
    <property type="entry name" value="Polyprenyl_synt"/>
</dbReference>
<dbReference type="Proteomes" id="UP001331761">
    <property type="component" value="Unassembled WGS sequence"/>
</dbReference>
<evidence type="ECO:0000256" key="5">
    <source>
        <dbReference type="ARBA" id="ARBA00033740"/>
    </source>
</evidence>
<keyword evidence="4" id="KW-0460">Magnesium</keyword>
<dbReference type="GO" id="GO:0004161">
    <property type="term" value="F:dimethylallyltranstransferase activity"/>
    <property type="evidence" value="ECO:0007669"/>
    <property type="project" value="TreeGrafter"/>
</dbReference>
<keyword evidence="7" id="KW-1185">Reference proteome</keyword>
<dbReference type="Gene3D" id="1.10.600.10">
    <property type="entry name" value="Farnesyl Diphosphate Synthase"/>
    <property type="match status" value="1"/>
</dbReference>
<evidence type="ECO:0000313" key="7">
    <source>
        <dbReference type="Proteomes" id="UP001331761"/>
    </source>
</evidence>
<comment type="caution">
    <text evidence="6">The sequence shown here is derived from an EMBL/GenBank/DDBJ whole genome shotgun (WGS) entry which is preliminary data.</text>
</comment>
<proteinExistence type="predicted"/>
<keyword evidence="3" id="KW-0479">Metal-binding</keyword>
<feature type="non-terminal residue" evidence="6">
    <location>
        <position position="1"/>
    </location>
</feature>
<dbReference type="EMBL" id="WIXE01025653">
    <property type="protein sequence ID" value="KAK5964559.1"/>
    <property type="molecule type" value="Genomic_DNA"/>
</dbReference>
<dbReference type="InterPro" id="IPR039702">
    <property type="entry name" value="FPS1-like"/>
</dbReference>
<evidence type="ECO:0000256" key="2">
    <source>
        <dbReference type="ARBA" id="ARBA00022679"/>
    </source>
</evidence>
<keyword evidence="2" id="KW-0808">Transferase</keyword>
<reference evidence="6 7" key="1">
    <citation type="submission" date="2019-10" db="EMBL/GenBank/DDBJ databases">
        <title>Assembly and Annotation for the nematode Trichostrongylus colubriformis.</title>
        <authorList>
            <person name="Martin J."/>
        </authorList>
    </citation>
    <scope>NUCLEOTIDE SEQUENCE [LARGE SCALE GENOMIC DNA]</scope>
    <source>
        <strain evidence="6">G859</strain>
        <tissue evidence="6">Whole worm</tissue>
    </source>
</reference>
<gene>
    <name evidence="6" type="ORF">GCK32_020922</name>
</gene>